<dbReference type="GO" id="GO:0045905">
    <property type="term" value="P:positive regulation of translational termination"/>
    <property type="evidence" value="ECO:0007669"/>
    <property type="project" value="TreeGrafter"/>
</dbReference>
<feature type="domain" description="JmjC" evidence="4">
    <location>
        <begin position="62"/>
        <end position="212"/>
    </location>
</feature>
<keyword evidence="6" id="KW-1185">Reference proteome</keyword>
<proteinExistence type="inferred from homology"/>
<dbReference type="Pfam" id="PF02373">
    <property type="entry name" value="JmjC"/>
    <property type="match status" value="1"/>
</dbReference>
<evidence type="ECO:0000256" key="2">
    <source>
        <dbReference type="ARBA" id="ARBA00047762"/>
    </source>
</evidence>
<evidence type="ECO:0000313" key="6">
    <source>
        <dbReference type="Proteomes" id="UP001187531"/>
    </source>
</evidence>
<dbReference type="InterPro" id="IPR003347">
    <property type="entry name" value="JmjC_dom"/>
</dbReference>
<dbReference type="PROSITE" id="PS51184">
    <property type="entry name" value="JMJC"/>
    <property type="match status" value="1"/>
</dbReference>
<organism evidence="5 6">
    <name type="scientific">Artemia franciscana</name>
    <name type="common">Brine shrimp</name>
    <name type="synonym">Artemia sanfranciscana</name>
    <dbReference type="NCBI Taxonomy" id="6661"/>
    <lineage>
        <taxon>Eukaryota</taxon>
        <taxon>Metazoa</taxon>
        <taxon>Ecdysozoa</taxon>
        <taxon>Arthropoda</taxon>
        <taxon>Crustacea</taxon>
        <taxon>Branchiopoda</taxon>
        <taxon>Anostraca</taxon>
        <taxon>Artemiidae</taxon>
        <taxon>Artemia</taxon>
    </lineage>
</organism>
<dbReference type="Gene3D" id="2.60.120.650">
    <property type="entry name" value="Cupin"/>
    <property type="match status" value="1"/>
</dbReference>
<evidence type="ECO:0000256" key="1">
    <source>
        <dbReference type="ARBA" id="ARBA00038068"/>
    </source>
</evidence>
<comment type="similarity">
    <text evidence="1">Belongs to the JMJD6 family.</text>
</comment>
<dbReference type="SMART" id="SM00558">
    <property type="entry name" value="JmjC"/>
    <property type="match status" value="1"/>
</dbReference>
<reference evidence="5" key="1">
    <citation type="submission" date="2023-07" db="EMBL/GenBank/DDBJ databases">
        <title>Chromosome-level genome assembly of Artemia franciscana.</title>
        <authorList>
            <person name="Jo E."/>
        </authorList>
    </citation>
    <scope>NUCLEOTIDE SEQUENCE</scope>
    <source>
        <tissue evidence="5">Whole body</tissue>
    </source>
</reference>
<dbReference type="GO" id="GO:0043565">
    <property type="term" value="F:sequence-specific DNA binding"/>
    <property type="evidence" value="ECO:0007669"/>
    <property type="project" value="TreeGrafter"/>
</dbReference>
<accession>A0AA88I9D6</accession>
<dbReference type="EMBL" id="JAVRJZ010000005">
    <property type="protein sequence ID" value="KAK2722859.1"/>
    <property type="molecule type" value="Genomic_DNA"/>
</dbReference>
<dbReference type="Proteomes" id="UP001187531">
    <property type="component" value="Unassembled WGS sequence"/>
</dbReference>
<dbReference type="PANTHER" id="PTHR12480:SF6">
    <property type="entry name" value="2-OXOGLUTARATE AND IRON-DEPENDENT OXYGENASE JMJD4"/>
    <property type="match status" value="1"/>
</dbReference>
<dbReference type="GO" id="GO:0005634">
    <property type="term" value="C:nucleus"/>
    <property type="evidence" value="ECO:0007669"/>
    <property type="project" value="TreeGrafter"/>
</dbReference>
<comment type="caution">
    <text evidence="5">The sequence shown here is derived from an EMBL/GenBank/DDBJ whole genome shotgun (WGS) entry which is preliminary data.</text>
</comment>
<name>A0AA88I9D6_ARTSF</name>
<dbReference type="GO" id="GO:0005737">
    <property type="term" value="C:cytoplasm"/>
    <property type="evidence" value="ECO:0007669"/>
    <property type="project" value="TreeGrafter"/>
</dbReference>
<sequence length="315" mass="37490">MVAWCGDGDYTVPVVNCQQREYDAQARVEMKFDEYLAYWNKKTEKSCSEQDNDCLYLKDWHLQRESHDSFYEVPHYFRSDWLNEFLDEKNMDDYRFTYMGPKGSWTPFHADVFGSYSWSANVCGRKLWFLVPRGDEELLRDSKRQLPYDLRNCSKNLAKVWIEVIQEEGEVIFVPSGWYHQVINLEDTISINHNWFNGANIHHVITKLLEGHNMVCQELHDCRPTNNLDQLEWRNQCELVLKCHHGMNLKGFRDLLITIGEKRLDSKKTSFLIHFDLKKIEECLFKLIESKEISEIVEIKKIEVFLKRIDDAIQM</sequence>
<dbReference type="GO" id="GO:0016706">
    <property type="term" value="F:2-oxoglutarate-dependent dioxygenase activity"/>
    <property type="evidence" value="ECO:0007669"/>
    <property type="project" value="TreeGrafter"/>
</dbReference>
<dbReference type="AlphaFoldDB" id="A0AA88I9D6"/>
<evidence type="ECO:0000256" key="3">
    <source>
        <dbReference type="ARBA" id="ARBA00082904"/>
    </source>
</evidence>
<gene>
    <name evidence="5" type="ORF">QYM36_003155</name>
</gene>
<dbReference type="SUPFAM" id="SSF51197">
    <property type="entry name" value="Clavaminate synthase-like"/>
    <property type="match status" value="1"/>
</dbReference>
<dbReference type="InterPro" id="IPR050910">
    <property type="entry name" value="JMJD6_ArgDemeth/LysHydrox"/>
</dbReference>
<comment type="catalytic activity">
    <reaction evidence="2">
        <text>L-lysyl-[protein] + 2-oxoglutarate + O2 = 4-hydroxy-L-lysyl-[protein] + succinate + CO2</text>
        <dbReference type="Rhea" id="RHEA:57156"/>
        <dbReference type="Rhea" id="RHEA-COMP:9752"/>
        <dbReference type="Rhea" id="RHEA-COMP:15084"/>
        <dbReference type="ChEBI" id="CHEBI:15379"/>
        <dbReference type="ChEBI" id="CHEBI:16526"/>
        <dbReference type="ChEBI" id="CHEBI:16810"/>
        <dbReference type="ChEBI" id="CHEBI:29969"/>
        <dbReference type="ChEBI" id="CHEBI:30031"/>
        <dbReference type="ChEBI" id="CHEBI:141495"/>
    </reaction>
</comment>
<evidence type="ECO:0000313" key="5">
    <source>
        <dbReference type="EMBL" id="KAK2722859.1"/>
    </source>
</evidence>
<protein>
    <recommendedName>
        <fullName evidence="3">Jumonji domain-containing protein 4</fullName>
    </recommendedName>
</protein>
<dbReference type="PANTHER" id="PTHR12480">
    <property type="entry name" value="ARGININE DEMETHYLASE AND LYSYL-HYDROXYLASE JMJD"/>
    <property type="match status" value="1"/>
</dbReference>
<evidence type="ECO:0000259" key="4">
    <source>
        <dbReference type="PROSITE" id="PS51184"/>
    </source>
</evidence>